<comment type="caution">
    <text evidence="5">The sequence shown here is derived from an EMBL/GenBank/DDBJ whole genome shotgun (WGS) entry which is preliminary data.</text>
</comment>
<dbReference type="InterPro" id="IPR017900">
    <property type="entry name" value="4Fe4S_Fe_S_CS"/>
</dbReference>
<keyword evidence="1" id="KW-0479">Metal-binding</keyword>
<dbReference type="InterPro" id="IPR036188">
    <property type="entry name" value="FAD/NAD-bd_sf"/>
</dbReference>
<dbReference type="EMBL" id="JBGFFX010000010">
    <property type="protein sequence ID" value="MEY8771926.1"/>
    <property type="molecule type" value="Genomic_DNA"/>
</dbReference>
<evidence type="ECO:0000256" key="1">
    <source>
        <dbReference type="ARBA" id="ARBA00022723"/>
    </source>
</evidence>
<dbReference type="RefSeq" id="WP_301251894.1">
    <property type="nucleotide sequence ID" value="NZ_JBGFFX010000010.1"/>
</dbReference>
<dbReference type="NCBIfam" id="TIGR03315">
    <property type="entry name" value="Se_ygfK"/>
    <property type="match status" value="1"/>
</dbReference>
<dbReference type="PANTHER" id="PTHR42783">
    <property type="entry name" value="GLUTAMATE SYNTHASE [NADPH] SMALL CHAIN"/>
    <property type="match status" value="1"/>
</dbReference>
<dbReference type="Proteomes" id="UP001565243">
    <property type="component" value="Unassembled WGS sequence"/>
</dbReference>
<evidence type="ECO:0000256" key="2">
    <source>
        <dbReference type="ARBA" id="ARBA00023004"/>
    </source>
</evidence>
<dbReference type="PRINTS" id="PR00419">
    <property type="entry name" value="ADXRDTASE"/>
</dbReference>
<dbReference type="Pfam" id="PF07992">
    <property type="entry name" value="Pyr_redox_2"/>
    <property type="match status" value="1"/>
</dbReference>
<dbReference type="Gene3D" id="3.50.50.60">
    <property type="entry name" value="FAD/NAD(P)-binding domain"/>
    <property type="match status" value="3"/>
</dbReference>
<gene>
    <name evidence="5" type="primary">ygfK</name>
    <name evidence="5" type="ORF">AB6T85_16110</name>
</gene>
<dbReference type="InterPro" id="IPR017701">
    <property type="entry name" value="Se_rdtase_YgfK"/>
</dbReference>
<dbReference type="Gene3D" id="1.10.1060.10">
    <property type="entry name" value="Alpha-helical ferredoxin"/>
    <property type="match status" value="1"/>
</dbReference>
<reference evidence="5 6" key="1">
    <citation type="submission" date="2024-07" db="EMBL/GenBank/DDBJ databases">
        <authorList>
            <person name="Hebao G."/>
        </authorList>
    </citation>
    <scope>NUCLEOTIDE SEQUENCE [LARGE SCALE GENOMIC DNA]</scope>
    <source>
        <strain evidence="5 6">ACCC 02193</strain>
    </source>
</reference>
<dbReference type="InterPro" id="IPR009051">
    <property type="entry name" value="Helical_ferredxn"/>
</dbReference>
<evidence type="ECO:0000313" key="5">
    <source>
        <dbReference type="EMBL" id="MEY8771926.1"/>
    </source>
</evidence>
<keyword evidence="2" id="KW-0408">Iron</keyword>
<dbReference type="SUPFAM" id="SSF51971">
    <property type="entry name" value="Nucleotide-binding domain"/>
    <property type="match status" value="1"/>
</dbReference>
<dbReference type="Pfam" id="PF14691">
    <property type="entry name" value="Fer4_20"/>
    <property type="match status" value="1"/>
</dbReference>
<dbReference type="InterPro" id="IPR017896">
    <property type="entry name" value="4Fe4S_Fe-S-bd"/>
</dbReference>
<keyword evidence="6" id="KW-1185">Reference proteome</keyword>
<evidence type="ECO:0000259" key="4">
    <source>
        <dbReference type="PROSITE" id="PS51379"/>
    </source>
</evidence>
<dbReference type="PROSITE" id="PS00198">
    <property type="entry name" value="4FE4S_FER_1"/>
    <property type="match status" value="1"/>
</dbReference>
<dbReference type="PROSITE" id="PS51379">
    <property type="entry name" value="4FE4S_FER_2"/>
    <property type="match status" value="1"/>
</dbReference>
<dbReference type="InterPro" id="IPR023753">
    <property type="entry name" value="FAD/NAD-binding_dom"/>
</dbReference>
<accession>A0ABV4EAH2</accession>
<protein>
    <submittedName>
        <fullName evidence="5">Selenate reductase subunit YgfK</fullName>
    </submittedName>
</protein>
<dbReference type="InterPro" id="IPR028261">
    <property type="entry name" value="DPD_II"/>
</dbReference>
<evidence type="ECO:0000313" key="6">
    <source>
        <dbReference type="Proteomes" id="UP001565243"/>
    </source>
</evidence>
<organism evidence="5 6">
    <name type="scientific">Erwinia aeris</name>
    <dbReference type="NCBI Taxonomy" id="3239803"/>
    <lineage>
        <taxon>Bacteria</taxon>
        <taxon>Pseudomonadati</taxon>
        <taxon>Pseudomonadota</taxon>
        <taxon>Gammaproteobacteria</taxon>
        <taxon>Enterobacterales</taxon>
        <taxon>Erwiniaceae</taxon>
        <taxon>Erwinia</taxon>
    </lineage>
</organism>
<dbReference type="SUPFAM" id="SSF51395">
    <property type="entry name" value="FMN-linked oxidoreductases"/>
    <property type="match status" value="1"/>
</dbReference>
<sequence>MGDIMRPIPFDELLMRTCAEYQENRSIFGIPETEFYQRDPRRQIALFGESCDTPVGPAAGPHTQLAQNIIVSWLTGGSFIELKTVQILDRLELEKPCIDASDEAFNTEWSTEFTLKKAWDEYLKAWFILHLLETIYTPRRDGAKRSFIFNMSVGYDLQGIKQPAMQTFINEMLDAAQNEKFALYQQKLQRFITQGDWQLLQKAQPADLQALPARISSRMVNSVTLSTMHGCPPDEIESICRYMLTEKQLHTFVKLNPTLLGYQRVRQILDNNGFDYIELNEASFSHDLPLGQALGMLERLMALGREKQRTFGVKLTNTLGARNHKHRLPGEEMYMSGRALYPLSINVAALLSTHFAGRLPISYSGGASQYNIADIFATGIQPITLATDLLKPGGYLRLKTCAQILENSQGWERQCIDVAGLQKLADDALSAQWAQKSWKSREQIDVGGPLPLTDCYVAPCVTACAIHQDIPEYLRLAGEGRYVEALDLIYQRNALPAITGHICDHQCQNNCTRLDYDNALNIRRIKKIVLEKGWETYRQRWHKPAGSGDKHPVAILGAGPAGLAAAFFLARAGHPVTLFEREATPGGIVQHIVPRFRIPAHLIEQDIQFIADHGVRFVFNCDPHLTLEQLRQQGFRWICIGIGARKSNALSLAGGNPHVFDAFGFLQQFNQQRVDPAIQGDVAVVGAGNTAMDCARAALKVPAVRSVTLLYRREERDMPAWPEEIAEARQDGVQFMTLVNPETFTPDGGLTLRVMQPGEPDSQGRRRPLATSQTLNQRFDALIAATGEKPDGEILRQIGLPLSASGQVDVDPHTLETSLPNVFLIGDVQSGPASVVAAIGDARKATRTILQRENIHCDDEHKRWLNSNPLTIYQRRGIVAVRQIDADDQEAFARQEAARCLECNYVCARCVDVCPNRANVALAVPGFSSRQQILHLDALCNECGNCAQFCPWRGKPYQDKITLFSRQDDFDNSSNPGFLLDKQSVRLRLNNRVWQLNVDDRGEITEALPEDLKTMARIISYTRQQHSYLLSRVEE</sequence>
<evidence type="ECO:0000256" key="3">
    <source>
        <dbReference type="ARBA" id="ARBA00023014"/>
    </source>
</evidence>
<dbReference type="SUPFAM" id="SSF46548">
    <property type="entry name" value="alpha-helical ferredoxin"/>
    <property type="match status" value="2"/>
</dbReference>
<dbReference type="PANTHER" id="PTHR42783:SF3">
    <property type="entry name" value="GLUTAMATE SYNTHASE [NADPH] SMALL CHAIN-RELATED"/>
    <property type="match status" value="1"/>
</dbReference>
<name>A0ABV4EAH2_9GAMM</name>
<proteinExistence type="predicted"/>
<keyword evidence="3" id="KW-0411">Iron-sulfur</keyword>
<feature type="domain" description="4Fe-4S ferredoxin-type" evidence="4">
    <location>
        <begin position="930"/>
        <end position="960"/>
    </location>
</feature>